<dbReference type="Gene3D" id="3.40.640.10">
    <property type="entry name" value="Type I PLP-dependent aspartate aminotransferase-like (Major domain)"/>
    <property type="match status" value="1"/>
</dbReference>
<dbReference type="InterPro" id="IPR010977">
    <property type="entry name" value="Aromatic_deC"/>
</dbReference>
<evidence type="ECO:0000313" key="8">
    <source>
        <dbReference type="EMBL" id="SDQ28488.1"/>
    </source>
</evidence>
<proteinExistence type="inferred from homology"/>
<dbReference type="GO" id="GO:0006520">
    <property type="term" value="P:amino acid metabolic process"/>
    <property type="evidence" value="ECO:0007669"/>
    <property type="project" value="InterPro"/>
</dbReference>
<dbReference type="InterPro" id="IPR002129">
    <property type="entry name" value="PyrdxlP-dep_de-COase"/>
</dbReference>
<dbReference type="AlphaFoldDB" id="A0A1H0ZLW9"/>
<dbReference type="GO" id="GO:0019752">
    <property type="term" value="P:carboxylic acid metabolic process"/>
    <property type="evidence" value="ECO:0007669"/>
    <property type="project" value="InterPro"/>
</dbReference>
<evidence type="ECO:0000256" key="5">
    <source>
        <dbReference type="ARBA" id="ARBA00023239"/>
    </source>
</evidence>
<keyword evidence="9" id="KW-1185">Reference proteome</keyword>
<dbReference type="InterPro" id="IPR015424">
    <property type="entry name" value="PyrdxlP-dep_Trfase"/>
</dbReference>
<protein>
    <submittedName>
        <fullName evidence="8">Glutamate or tyrosine decarboxylase</fullName>
    </submittedName>
</protein>
<keyword evidence="5 7" id="KW-0456">Lyase</keyword>
<dbReference type="Gene3D" id="3.90.1150.10">
    <property type="entry name" value="Aspartate Aminotransferase, domain 1"/>
    <property type="match status" value="1"/>
</dbReference>
<evidence type="ECO:0000256" key="3">
    <source>
        <dbReference type="ARBA" id="ARBA00022793"/>
    </source>
</evidence>
<name>A0A1H0ZLW9_9ACTN</name>
<dbReference type="Proteomes" id="UP000199301">
    <property type="component" value="Unassembled WGS sequence"/>
</dbReference>
<organism evidence="8 9">
    <name type="scientific">Actinopolyspora saharensis</name>
    <dbReference type="NCBI Taxonomy" id="995062"/>
    <lineage>
        <taxon>Bacteria</taxon>
        <taxon>Bacillati</taxon>
        <taxon>Actinomycetota</taxon>
        <taxon>Actinomycetes</taxon>
        <taxon>Actinopolysporales</taxon>
        <taxon>Actinopolysporaceae</taxon>
        <taxon>Actinopolyspora</taxon>
    </lineage>
</organism>
<dbReference type="GO" id="GO:0004058">
    <property type="term" value="F:aromatic-L-amino-acid decarboxylase activity"/>
    <property type="evidence" value="ECO:0007669"/>
    <property type="project" value="UniProtKB-ARBA"/>
</dbReference>
<keyword evidence="3" id="KW-0210">Decarboxylase</keyword>
<dbReference type="PANTHER" id="PTHR11999">
    <property type="entry name" value="GROUP II PYRIDOXAL-5-PHOSPHATE DECARBOXYLASE"/>
    <property type="match status" value="1"/>
</dbReference>
<comment type="similarity">
    <text evidence="2 7">Belongs to the group II decarboxylase family.</text>
</comment>
<evidence type="ECO:0000256" key="2">
    <source>
        <dbReference type="ARBA" id="ARBA00009533"/>
    </source>
</evidence>
<dbReference type="STRING" id="995062.SAMN04489718_1126"/>
<dbReference type="InterPro" id="IPR015421">
    <property type="entry name" value="PyrdxlP-dep_Trfase_major"/>
</dbReference>
<evidence type="ECO:0000256" key="7">
    <source>
        <dbReference type="RuleBase" id="RU000382"/>
    </source>
</evidence>
<dbReference type="RefSeq" id="WP_207630412.1">
    <property type="nucleotide sequence ID" value="NZ_FNKO01000001.1"/>
</dbReference>
<feature type="modified residue" description="N6-(pyridoxal phosphate)lysine" evidence="6">
    <location>
        <position position="294"/>
    </location>
</feature>
<comment type="cofactor">
    <cofactor evidence="1 6 7">
        <name>pyridoxal 5'-phosphate</name>
        <dbReference type="ChEBI" id="CHEBI:597326"/>
    </cofactor>
</comment>
<evidence type="ECO:0000256" key="4">
    <source>
        <dbReference type="ARBA" id="ARBA00022898"/>
    </source>
</evidence>
<dbReference type="Pfam" id="PF00282">
    <property type="entry name" value="Pyridoxal_deC"/>
    <property type="match status" value="1"/>
</dbReference>
<evidence type="ECO:0000256" key="1">
    <source>
        <dbReference type="ARBA" id="ARBA00001933"/>
    </source>
</evidence>
<gene>
    <name evidence="8" type="ORF">SAMN04489718_1126</name>
</gene>
<dbReference type="EMBL" id="FNKO01000001">
    <property type="protein sequence ID" value="SDQ28488.1"/>
    <property type="molecule type" value="Genomic_DNA"/>
</dbReference>
<evidence type="ECO:0000313" key="9">
    <source>
        <dbReference type="Proteomes" id="UP000199301"/>
    </source>
</evidence>
<dbReference type="GO" id="GO:0030170">
    <property type="term" value="F:pyridoxal phosphate binding"/>
    <property type="evidence" value="ECO:0007669"/>
    <property type="project" value="InterPro"/>
</dbReference>
<dbReference type="InterPro" id="IPR015422">
    <property type="entry name" value="PyrdxlP-dep_Trfase_small"/>
</dbReference>
<sequence>MTGSWRDVLGRTNELAQQYLEQAPRRAVAQPAPMEQLLQRLGGRLPEEPEDPVTVVESLARAADPGLVVTNAGRYFGFVEGGVLPVALAADWLATTWDQNAAFYALSPAAAAVEEVCRGWLCELLGLPEHVSAGFTTGAQMANLIGLAAARHHLLAEAGWDLEADGLFGAPRITVVVGRERHATVDRALRVLGIGRSSLVEVATDAQGRMRPDRLAAALADAAGAGPLIVCAQVGNVNTGACDPMREVCRLAHERNAWVHVDGAFGLWAAAAPSLRQLVDGVQDADSWAADGHKWLNVAYDCGIAFCAHPRAHRAAMSLSAAYLDDAGERNGADWTPESSRRARAFPVWAALRGLGRAGVVELIEASCAHARRFAELLSADPRVAVLNEVVLNQVLVRVAADDERTRRVAAVVQAEGATWLGTTVRDGVTALRISISDHATGPAEVAAAAEQVLRAARRG</sequence>
<accession>A0A1H0ZLW9</accession>
<reference evidence="9" key="1">
    <citation type="submission" date="2016-10" db="EMBL/GenBank/DDBJ databases">
        <authorList>
            <person name="Varghese N."/>
            <person name="Submissions S."/>
        </authorList>
    </citation>
    <scope>NUCLEOTIDE SEQUENCE [LARGE SCALE GENOMIC DNA]</scope>
    <source>
        <strain evidence="9">DSM 45459</strain>
    </source>
</reference>
<dbReference type="SUPFAM" id="SSF53383">
    <property type="entry name" value="PLP-dependent transferases"/>
    <property type="match status" value="1"/>
</dbReference>
<evidence type="ECO:0000256" key="6">
    <source>
        <dbReference type="PIRSR" id="PIRSR602129-50"/>
    </source>
</evidence>
<keyword evidence="4 6" id="KW-0663">Pyridoxal phosphate</keyword>
<dbReference type="PRINTS" id="PR00800">
    <property type="entry name" value="YHDCRBOXLASE"/>
</dbReference>
<dbReference type="PANTHER" id="PTHR11999:SF70">
    <property type="entry name" value="MIP05841P"/>
    <property type="match status" value="1"/>
</dbReference>